<reference evidence="14" key="1">
    <citation type="submission" date="2021-12" db="EMBL/GenBank/DDBJ databases">
        <title>Alicyclobacillaceae gen. nov., sp. nov., isolated from chalcocite enrichment system.</title>
        <authorList>
            <person name="Jiang Z."/>
        </authorList>
    </citation>
    <scope>NUCLEOTIDE SEQUENCE</scope>
    <source>
        <strain evidence="14">MYW30-H2</strain>
    </source>
</reference>
<dbReference type="CDD" id="cd01555">
    <property type="entry name" value="UdpNAET"/>
    <property type="match status" value="1"/>
</dbReference>
<evidence type="ECO:0000256" key="11">
    <source>
        <dbReference type="ARBA" id="ARBA00047527"/>
    </source>
</evidence>
<dbReference type="InterPro" id="IPR005750">
    <property type="entry name" value="UDP_GlcNAc_COvinyl_MurA"/>
</dbReference>
<name>A0ABY4CM31_9BACL</name>
<dbReference type="Gene3D" id="3.65.10.10">
    <property type="entry name" value="Enolpyruvate transferase domain"/>
    <property type="match status" value="2"/>
</dbReference>
<evidence type="ECO:0000256" key="7">
    <source>
        <dbReference type="ARBA" id="ARBA00022984"/>
    </source>
</evidence>
<sequence>MPKILIRGGNQLYGTVRASGAKNSVLPILAASILPVKGDSIIEDVPQLTDVQIITEVIENLGVKVQEIRPDALRLNAENLHNPKAPDELVRKMRASFTVLGPLLARFGQARVALPGGCAIGARPVDQHLKGLQALGAEIEVGHGFVDAKVPSGGLRGSRIYFDVNTVGGTQNVMMAAVLAKGQTFIHNAAREPEIIDLANYLNAMGAHVRGAGTDVIRIEGVDELHGANHTVIPDRIEVGTFLLAAAITNGDVYVEGAISNHLTPLLAKLREAGVSVVDDVKGIRVQGIERTLKPIDIKTLPYPGFPTDLQAQMMAFLTVIQGNSLVTETVFENRFMHVSELQRMGAEIKVEGRTAVVEGVPKLTGAVVTASDLRAGGALITAALAAQGVSEIHGLHHVDRGYVDIVGKLRSLGADIERDDEINTNKRIFQVV</sequence>
<keyword evidence="3 12" id="KW-0963">Cytoplasm</keyword>
<dbReference type="InterPro" id="IPR013792">
    <property type="entry name" value="RNA3'P_cycl/enolpyr_Trfase_a/b"/>
</dbReference>
<evidence type="ECO:0000256" key="1">
    <source>
        <dbReference type="ARBA" id="ARBA00004496"/>
    </source>
</evidence>
<evidence type="ECO:0000256" key="3">
    <source>
        <dbReference type="ARBA" id="ARBA00022490"/>
    </source>
</evidence>
<dbReference type="PANTHER" id="PTHR43783">
    <property type="entry name" value="UDP-N-ACETYLGLUCOSAMINE 1-CARBOXYVINYLTRANSFERASE"/>
    <property type="match status" value="1"/>
</dbReference>
<keyword evidence="5 12" id="KW-0808">Transferase</keyword>
<comment type="similarity">
    <text evidence="10 12">Belongs to the EPSP synthase family. MurA subfamily.</text>
</comment>
<feature type="active site" description="Proton donor" evidence="12">
    <location>
        <position position="118"/>
    </location>
</feature>
<dbReference type="EMBL" id="CP089291">
    <property type="protein sequence ID" value="UOF91558.1"/>
    <property type="molecule type" value="Genomic_DNA"/>
</dbReference>
<evidence type="ECO:0000256" key="10">
    <source>
        <dbReference type="ARBA" id="ARBA00038367"/>
    </source>
</evidence>
<evidence type="ECO:0000256" key="8">
    <source>
        <dbReference type="ARBA" id="ARBA00023306"/>
    </source>
</evidence>
<dbReference type="PANTHER" id="PTHR43783:SF1">
    <property type="entry name" value="UDP-N-ACETYLGLUCOSAMINE 1-CARBOXYVINYLTRANSFERASE"/>
    <property type="match status" value="1"/>
</dbReference>
<organism evidence="14 15">
    <name type="scientific">Fodinisporobacter ferrooxydans</name>
    <dbReference type="NCBI Taxonomy" id="2901836"/>
    <lineage>
        <taxon>Bacteria</taxon>
        <taxon>Bacillati</taxon>
        <taxon>Bacillota</taxon>
        <taxon>Bacilli</taxon>
        <taxon>Bacillales</taxon>
        <taxon>Alicyclobacillaceae</taxon>
        <taxon>Fodinisporobacter</taxon>
    </lineage>
</organism>
<comment type="subcellular location">
    <subcellularLocation>
        <location evidence="1 12">Cytoplasm</location>
    </subcellularLocation>
</comment>
<dbReference type="EC" id="2.5.1.7" evidence="12"/>
<keyword evidence="12" id="KW-0670">Pyruvate</keyword>
<dbReference type="HAMAP" id="MF_00111">
    <property type="entry name" value="MurA"/>
    <property type="match status" value="1"/>
</dbReference>
<evidence type="ECO:0000256" key="2">
    <source>
        <dbReference type="ARBA" id="ARBA00004752"/>
    </source>
</evidence>
<dbReference type="RefSeq" id="WP_347438250.1">
    <property type="nucleotide sequence ID" value="NZ_CP089291.1"/>
</dbReference>
<evidence type="ECO:0000256" key="4">
    <source>
        <dbReference type="ARBA" id="ARBA00022618"/>
    </source>
</evidence>
<feature type="binding site" evidence="12">
    <location>
        <position position="94"/>
    </location>
    <ligand>
        <name>UDP-N-acetyl-alpha-D-glucosamine</name>
        <dbReference type="ChEBI" id="CHEBI:57705"/>
    </ligand>
</feature>
<keyword evidence="4 12" id="KW-0132">Cell division</keyword>
<keyword evidence="15" id="KW-1185">Reference proteome</keyword>
<evidence type="ECO:0000256" key="9">
    <source>
        <dbReference type="ARBA" id="ARBA00023316"/>
    </source>
</evidence>
<dbReference type="SUPFAM" id="SSF55205">
    <property type="entry name" value="EPT/RTPC-like"/>
    <property type="match status" value="1"/>
</dbReference>
<keyword evidence="9 12" id="KW-0961">Cell wall biogenesis/degradation</keyword>
<feature type="binding site" evidence="12">
    <location>
        <position position="309"/>
    </location>
    <ligand>
        <name>UDP-N-acetyl-alpha-D-glucosamine</name>
        <dbReference type="ChEBI" id="CHEBI:57705"/>
    </ligand>
</feature>
<feature type="binding site" evidence="12">
    <location>
        <position position="331"/>
    </location>
    <ligand>
        <name>UDP-N-acetyl-alpha-D-glucosamine</name>
        <dbReference type="ChEBI" id="CHEBI:57705"/>
    </ligand>
</feature>
<dbReference type="InterPro" id="IPR001986">
    <property type="entry name" value="Enolpyruvate_Tfrase_dom"/>
</dbReference>
<comment type="function">
    <text evidence="12">Cell wall formation. Adds enolpyruvyl to UDP-N-acetylglucosamine.</text>
</comment>
<keyword evidence="8 12" id="KW-0131">Cell cycle</keyword>
<evidence type="ECO:0000313" key="14">
    <source>
        <dbReference type="EMBL" id="UOF91558.1"/>
    </source>
</evidence>
<dbReference type="InterPro" id="IPR050068">
    <property type="entry name" value="MurA_subfamily"/>
</dbReference>
<feature type="binding site" evidence="12">
    <location>
        <begin position="123"/>
        <end position="127"/>
    </location>
    <ligand>
        <name>UDP-N-acetyl-alpha-D-glucosamine</name>
        <dbReference type="ChEBI" id="CHEBI:57705"/>
    </ligand>
</feature>
<dbReference type="Pfam" id="PF00275">
    <property type="entry name" value="EPSP_synthase"/>
    <property type="match status" value="1"/>
</dbReference>
<evidence type="ECO:0000259" key="13">
    <source>
        <dbReference type="Pfam" id="PF00275"/>
    </source>
</evidence>
<feature type="binding site" evidence="12">
    <location>
        <begin position="22"/>
        <end position="23"/>
    </location>
    <ligand>
        <name>phosphoenolpyruvate</name>
        <dbReference type="ChEBI" id="CHEBI:58702"/>
    </ligand>
</feature>
<dbReference type="Proteomes" id="UP000830167">
    <property type="component" value="Chromosome"/>
</dbReference>
<feature type="domain" description="Enolpyruvate transferase" evidence="13">
    <location>
        <begin position="7"/>
        <end position="410"/>
    </location>
</feature>
<evidence type="ECO:0000256" key="5">
    <source>
        <dbReference type="ARBA" id="ARBA00022679"/>
    </source>
</evidence>
<keyword evidence="7 12" id="KW-0573">Peptidoglycan synthesis</keyword>
<proteinExistence type="inferred from homology"/>
<accession>A0ABY4CM31</accession>
<dbReference type="GO" id="GO:0008760">
    <property type="term" value="F:UDP-N-acetylglucosamine 1-carboxyvinyltransferase activity"/>
    <property type="evidence" value="ECO:0007669"/>
    <property type="project" value="UniProtKB-EC"/>
</dbReference>
<dbReference type="InterPro" id="IPR036968">
    <property type="entry name" value="Enolpyruvate_Tfrase_sf"/>
</dbReference>
<dbReference type="NCBIfam" id="TIGR01072">
    <property type="entry name" value="murA"/>
    <property type="match status" value="1"/>
</dbReference>
<evidence type="ECO:0000256" key="12">
    <source>
        <dbReference type="HAMAP-Rule" id="MF_00111"/>
    </source>
</evidence>
<gene>
    <name evidence="12 14" type="primary">murA</name>
    <name evidence="14" type="ORF">LSG31_04715</name>
</gene>
<dbReference type="NCBIfam" id="NF006873">
    <property type="entry name" value="PRK09369.1"/>
    <property type="match status" value="1"/>
</dbReference>
<comment type="pathway">
    <text evidence="2 12">Cell wall biogenesis; peptidoglycan biosynthesis.</text>
</comment>
<evidence type="ECO:0000313" key="15">
    <source>
        <dbReference type="Proteomes" id="UP000830167"/>
    </source>
</evidence>
<evidence type="ECO:0000256" key="6">
    <source>
        <dbReference type="ARBA" id="ARBA00022960"/>
    </source>
</evidence>
<comment type="caution">
    <text evidence="12">Lacks conserved residue(s) required for the propagation of feature annotation.</text>
</comment>
<comment type="catalytic activity">
    <reaction evidence="11 12">
        <text>phosphoenolpyruvate + UDP-N-acetyl-alpha-D-glucosamine = UDP-N-acetyl-3-O-(1-carboxyvinyl)-alpha-D-glucosamine + phosphate</text>
        <dbReference type="Rhea" id="RHEA:18681"/>
        <dbReference type="ChEBI" id="CHEBI:43474"/>
        <dbReference type="ChEBI" id="CHEBI:57705"/>
        <dbReference type="ChEBI" id="CHEBI:58702"/>
        <dbReference type="ChEBI" id="CHEBI:68483"/>
        <dbReference type="EC" id="2.5.1.7"/>
    </reaction>
</comment>
<keyword evidence="6 12" id="KW-0133">Cell shape</keyword>
<protein>
    <recommendedName>
        <fullName evidence="12">UDP-N-acetylglucosamine 1-carboxyvinyltransferase</fullName>
        <ecNumber evidence="12">2.5.1.7</ecNumber>
    </recommendedName>
    <alternativeName>
        <fullName evidence="12">Enoylpyruvate transferase</fullName>
    </alternativeName>
    <alternativeName>
        <fullName evidence="12">UDP-N-acetylglucosamine enolpyruvyl transferase</fullName>
        <shortName evidence="12">EPT</shortName>
    </alternativeName>
</protein>
<feature type="modified residue" description="2-(S-cysteinyl)pyruvic acid O-phosphothioketal" evidence="12">
    <location>
        <position position="118"/>
    </location>
</feature>